<evidence type="ECO:0000313" key="3">
    <source>
        <dbReference type="Proteomes" id="UP000287917"/>
    </source>
</evidence>
<accession>A0A432GVA3</accession>
<feature type="non-terminal residue" evidence="2">
    <location>
        <position position="58"/>
    </location>
</feature>
<protein>
    <submittedName>
        <fullName evidence="2">Aldehyde dehydrogenase</fullName>
    </submittedName>
</protein>
<gene>
    <name evidence="2" type="ORF">DSY96_01005</name>
</gene>
<dbReference type="Gene3D" id="3.40.605.10">
    <property type="entry name" value="Aldehyde Dehydrogenase, Chain A, domain 1"/>
    <property type="match status" value="1"/>
</dbReference>
<dbReference type="InterPro" id="IPR016162">
    <property type="entry name" value="Ald_DH_N"/>
</dbReference>
<comment type="caution">
    <text evidence="2">The sequence shown here is derived from an EMBL/GenBank/DDBJ whole genome shotgun (WGS) entry which is preliminary data.</text>
</comment>
<reference evidence="2 3" key="1">
    <citation type="submission" date="2018-06" db="EMBL/GenBank/DDBJ databases">
        <title>Combined omics and stable isotope probing to characterize newly discovered Mariana Back-Arc vent microbial communities.</title>
        <authorList>
            <person name="Trembath-Reichert E."/>
            <person name="Huber J.A."/>
        </authorList>
    </citation>
    <scope>NUCLEOTIDE SEQUENCE [LARGE SCALE GENOMIC DNA]</scope>
    <source>
        <strain evidence="2">MAG 58</strain>
    </source>
</reference>
<dbReference type="GO" id="GO:0016491">
    <property type="term" value="F:oxidoreductase activity"/>
    <property type="evidence" value="ECO:0007669"/>
    <property type="project" value="UniProtKB-KW"/>
</dbReference>
<dbReference type="Proteomes" id="UP000287917">
    <property type="component" value="Unassembled WGS sequence"/>
</dbReference>
<keyword evidence="1" id="KW-0560">Oxidoreductase</keyword>
<dbReference type="AlphaFoldDB" id="A0A432GVA3"/>
<dbReference type="EMBL" id="QNZK01000036">
    <property type="protein sequence ID" value="RTZ87482.1"/>
    <property type="molecule type" value="Genomic_DNA"/>
</dbReference>
<evidence type="ECO:0000313" key="2">
    <source>
        <dbReference type="EMBL" id="RTZ87482.1"/>
    </source>
</evidence>
<organism evidence="2 3">
    <name type="scientific">SAR324 cluster bacterium</name>
    <dbReference type="NCBI Taxonomy" id="2024889"/>
    <lineage>
        <taxon>Bacteria</taxon>
        <taxon>Deltaproteobacteria</taxon>
        <taxon>SAR324 cluster</taxon>
    </lineage>
</organism>
<dbReference type="SUPFAM" id="SSF53720">
    <property type="entry name" value="ALDH-like"/>
    <property type="match status" value="1"/>
</dbReference>
<dbReference type="InterPro" id="IPR016161">
    <property type="entry name" value="Ald_DH/histidinol_DH"/>
</dbReference>
<name>A0A432GVA3_9DELT</name>
<evidence type="ECO:0000256" key="1">
    <source>
        <dbReference type="ARBA" id="ARBA00023002"/>
    </source>
</evidence>
<proteinExistence type="predicted"/>
<sequence length="58" mass="6216">MHKFEGKILIEGKWKTPDSGETLPVIDPSDGCEFGRIARGSAVDIDLAVKSAQNAMQG</sequence>